<dbReference type="AlphaFoldDB" id="A0A1H8ARH3"/>
<accession>A0A1H8ARH3</accession>
<dbReference type="Gene3D" id="3.30.565.10">
    <property type="entry name" value="Histidine kinase-like ATPase, C-terminal domain"/>
    <property type="match status" value="1"/>
</dbReference>
<evidence type="ECO:0000313" key="1">
    <source>
        <dbReference type="EMBL" id="SEM73320.1"/>
    </source>
</evidence>
<dbReference type="SUPFAM" id="SSF55874">
    <property type="entry name" value="ATPase domain of HSP90 chaperone/DNA topoisomerase II/histidine kinase"/>
    <property type="match status" value="1"/>
</dbReference>
<dbReference type="Proteomes" id="UP000199664">
    <property type="component" value="Unassembled WGS sequence"/>
</dbReference>
<dbReference type="EMBL" id="FOAN01000022">
    <property type="protein sequence ID" value="SEM73320.1"/>
    <property type="molecule type" value="Genomic_DNA"/>
</dbReference>
<sequence length="118" mass="12958">MYSGYGTRVTSLRPNLVKRIARLPKPANVADALQPLFEAISNAIHSTQARFLETVAAEGRVTVTVQTDRKKEAVTAIVEDNGLGLNEKNWEAFITTDTDNKIEIGGKGVGRLMWLDCL</sequence>
<evidence type="ECO:0000313" key="2">
    <source>
        <dbReference type="Proteomes" id="UP000199664"/>
    </source>
</evidence>
<reference evidence="2" key="1">
    <citation type="submission" date="2016-10" db="EMBL/GenBank/DDBJ databases">
        <authorList>
            <person name="Varghese N."/>
            <person name="Submissions S."/>
        </authorList>
    </citation>
    <scope>NUCLEOTIDE SEQUENCE [LARGE SCALE GENOMIC DNA]</scope>
    <source>
        <strain evidence="2">LMG 26383,CCUG 61248,R- 45681</strain>
    </source>
</reference>
<keyword evidence="2" id="KW-1185">Reference proteome</keyword>
<name>A0A1H8ARH3_9HYPH</name>
<dbReference type="STRING" id="1036779.SAMN04515666_1222"/>
<gene>
    <name evidence="1" type="ORF">SAMN04515666_1222</name>
</gene>
<evidence type="ECO:0008006" key="3">
    <source>
        <dbReference type="Google" id="ProtNLM"/>
    </source>
</evidence>
<proteinExistence type="predicted"/>
<organism evidence="1 2">
    <name type="scientific">Bosea lupini</name>
    <dbReference type="NCBI Taxonomy" id="1036779"/>
    <lineage>
        <taxon>Bacteria</taxon>
        <taxon>Pseudomonadati</taxon>
        <taxon>Pseudomonadota</taxon>
        <taxon>Alphaproteobacteria</taxon>
        <taxon>Hyphomicrobiales</taxon>
        <taxon>Boseaceae</taxon>
        <taxon>Bosea</taxon>
    </lineage>
</organism>
<protein>
    <recommendedName>
        <fullName evidence="3">Histidine kinase-, DNA gyrase B-, and HSP90-like ATPase</fullName>
    </recommendedName>
</protein>
<dbReference type="InterPro" id="IPR036890">
    <property type="entry name" value="HATPase_C_sf"/>
</dbReference>